<reference evidence="4" key="1">
    <citation type="submission" date="2016-10" db="EMBL/GenBank/DDBJ databases">
        <authorList>
            <person name="Varghese N."/>
            <person name="Submissions S."/>
        </authorList>
    </citation>
    <scope>NUCLEOTIDE SEQUENCE [LARGE SCALE GENOMIC DNA]</scope>
    <source>
        <strain evidence="4">CGMCC 1.11012</strain>
    </source>
</reference>
<evidence type="ECO:0000313" key="4">
    <source>
        <dbReference type="Proteomes" id="UP000199050"/>
    </source>
</evidence>
<dbReference type="RefSeq" id="WP_090715486.1">
    <property type="nucleotide sequence ID" value="NZ_CBCSKY010000024.1"/>
</dbReference>
<keyword evidence="2" id="KW-0963">Cytoplasm</keyword>
<dbReference type="Pfam" id="PF03932">
    <property type="entry name" value="CutC"/>
    <property type="match status" value="1"/>
</dbReference>
<dbReference type="GO" id="GO:0005507">
    <property type="term" value="F:copper ion binding"/>
    <property type="evidence" value="ECO:0007669"/>
    <property type="project" value="TreeGrafter"/>
</dbReference>
<evidence type="ECO:0000256" key="2">
    <source>
        <dbReference type="HAMAP-Rule" id="MF_00795"/>
    </source>
</evidence>
<proteinExistence type="inferred from homology"/>
<dbReference type="SUPFAM" id="SSF110395">
    <property type="entry name" value="CutC-like"/>
    <property type="match status" value="1"/>
</dbReference>
<comment type="caution">
    <text evidence="2">Once thought to be involved in copper homeostasis, experiments in E.coli have shown this is not the case.</text>
</comment>
<dbReference type="InterPro" id="IPR005627">
    <property type="entry name" value="CutC-like"/>
</dbReference>
<name>A0A1G8TTI2_9BACL</name>
<dbReference type="AlphaFoldDB" id="A0A1G8TTI2"/>
<dbReference type="Gene3D" id="3.20.20.380">
    <property type="entry name" value="Copper homeostasis (CutC) domain"/>
    <property type="match status" value="1"/>
</dbReference>
<gene>
    <name evidence="2" type="primary">cutC</name>
    <name evidence="3" type="ORF">SAMN05216192_11774</name>
</gene>
<keyword evidence="4" id="KW-1185">Reference proteome</keyword>
<dbReference type="PANTHER" id="PTHR12598:SF0">
    <property type="entry name" value="COPPER HOMEOSTASIS PROTEIN CUTC HOMOLOG"/>
    <property type="match status" value="1"/>
</dbReference>
<protein>
    <recommendedName>
        <fullName evidence="2">PF03932 family protein CutC</fullName>
    </recommendedName>
</protein>
<dbReference type="GO" id="GO:0005737">
    <property type="term" value="C:cytoplasm"/>
    <property type="evidence" value="ECO:0007669"/>
    <property type="project" value="UniProtKB-SubCell"/>
</dbReference>
<organism evidence="3 4">
    <name type="scientific">Paenibacillus typhae</name>
    <dbReference type="NCBI Taxonomy" id="1174501"/>
    <lineage>
        <taxon>Bacteria</taxon>
        <taxon>Bacillati</taxon>
        <taxon>Bacillota</taxon>
        <taxon>Bacilli</taxon>
        <taxon>Bacillales</taxon>
        <taxon>Paenibacillaceae</taxon>
        <taxon>Paenibacillus</taxon>
    </lineage>
</organism>
<comment type="subcellular location">
    <subcellularLocation>
        <location evidence="2">Cytoplasm</location>
    </subcellularLocation>
</comment>
<comment type="similarity">
    <text evidence="1 2">Belongs to the CutC family.</text>
</comment>
<sequence>MLLEVIATTVKDAVTAERHGADRIELITGILEGGLTPSLGLIEAVREAVSIPVRVMVRPHARSFCYDAEDVAVMLRDIRHIRTAGGLSLVTGVLRADRSVDVELLERLLEAADGIDVTFHRAFDEIPDQLTALNVLCRYKQITDVLTSGGKATAPEGAERIAVLQRLSYIQQQPSILAGSGLTAEGLKDFLEKTAVRSVHFGSAVRVDGNPLRAVDPGRLEAVREILNTWKR</sequence>
<dbReference type="Proteomes" id="UP000199050">
    <property type="component" value="Unassembled WGS sequence"/>
</dbReference>
<dbReference type="InterPro" id="IPR036822">
    <property type="entry name" value="CutC-like_dom_sf"/>
</dbReference>
<dbReference type="STRING" id="1174501.SAMN05216192_11774"/>
<dbReference type="EMBL" id="FNDX01000017">
    <property type="protein sequence ID" value="SDJ44841.1"/>
    <property type="molecule type" value="Genomic_DNA"/>
</dbReference>
<dbReference type="PANTHER" id="PTHR12598">
    <property type="entry name" value="COPPER HOMEOSTASIS PROTEIN CUTC"/>
    <property type="match status" value="1"/>
</dbReference>
<accession>A0A1G8TTI2</accession>
<dbReference type="HAMAP" id="MF_00795">
    <property type="entry name" value="CutC"/>
    <property type="match status" value="1"/>
</dbReference>
<dbReference type="OrthoDB" id="9815677at2"/>
<evidence type="ECO:0000313" key="3">
    <source>
        <dbReference type="EMBL" id="SDJ44841.1"/>
    </source>
</evidence>
<evidence type="ECO:0000256" key="1">
    <source>
        <dbReference type="ARBA" id="ARBA00007768"/>
    </source>
</evidence>